<keyword evidence="3" id="KW-1185">Reference proteome</keyword>
<evidence type="ECO:0000313" key="3">
    <source>
        <dbReference type="Proteomes" id="UP000692954"/>
    </source>
</evidence>
<dbReference type="EMBL" id="CAJJDN010000038">
    <property type="protein sequence ID" value="CAD8078784.1"/>
    <property type="molecule type" value="Genomic_DNA"/>
</dbReference>
<dbReference type="OrthoDB" id="295584at2759"/>
<evidence type="ECO:0000313" key="2">
    <source>
        <dbReference type="EMBL" id="CAD8078784.1"/>
    </source>
</evidence>
<evidence type="ECO:0000256" key="1">
    <source>
        <dbReference type="SAM" id="MobiDB-lite"/>
    </source>
</evidence>
<comment type="caution">
    <text evidence="2">The sequence shown here is derived from an EMBL/GenBank/DDBJ whole genome shotgun (WGS) entry which is preliminary data.</text>
</comment>
<feature type="compositionally biased region" description="Basic and acidic residues" evidence="1">
    <location>
        <begin position="130"/>
        <end position="144"/>
    </location>
</feature>
<gene>
    <name evidence="2" type="ORF">PSON_ATCC_30995.1.T0380101</name>
</gene>
<dbReference type="AlphaFoldDB" id="A0A8S1MVH2"/>
<proteinExistence type="predicted"/>
<sequence>MLNTTTQLANQLPVFKSQNYSELKDYQDFLKLIQKFHIQKFMLKSKEQLYHYLSNQCQIQNYNSQSDSDVDSSYGNQGSGQQTEDMSRNKMRNKSDKMQAKQQDILEKQYPKLQNEDINLKNQIIETKKNDYQKKEHGGKKQKENSQNNEILEKLKSIPLIQDFDDEDIRQMVNDFQQEDKKQSKQNKSSQICKDTMMRDDFQYKWPQCRIRILQALTILIEKKVAVPKILQDFKILQKTYIYSLYLKDCDDLANQLWQKVGENVSADDQIKYYRTNYKTNQLELIFEMIKLVYEKRDQHREQIIATCSGIIFQKKLRQLKDKVTAKAKCADKKCELIISYLERINNYVLTGPIMNKYQHGGCSEAQLLHQKIIKKAAKTLLFSAVQLDVPVPEVLQYLSLRKSRYNVQDRPEEQGIYILPSVELVKLIVDKQGMEAIAQQLKMNDFDYLDFKGLDQLNFEHSNKNIEDRDETVLYSVLQLVLDRIDELEQLSFVINDRKFKALQQKLNELYKDEVFGEPNQQQDIPQFVGSVMNKIESYIKASKSSEKTKPKLCCIKTKFFESEIIIKQNDQNLTIEQLDFCKQLFILFLSEISSKDIAFPEILKYFKFVDGRLFFDFNQKLIGIMLLCKAIRQYFISCMEMESEFEKLITDDNKIIINSVPLLKLTIKDEFLQEESEIFTKQISILQQHKEDLIADIKELFKHQTFYEMTKQQDLEEQYEDAILDLKCLYKFINEQISSFE</sequence>
<feature type="compositionally biased region" description="Polar residues" evidence="1">
    <location>
        <begin position="64"/>
        <end position="84"/>
    </location>
</feature>
<accession>A0A8S1MVH2</accession>
<organism evidence="2 3">
    <name type="scientific">Paramecium sonneborni</name>
    <dbReference type="NCBI Taxonomy" id="65129"/>
    <lineage>
        <taxon>Eukaryota</taxon>
        <taxon>Sar</taxon>
        <taxon>Alveolata</taxon>
        <taxon>Ciliophora</taxon>
        <taxon>Intramacronucleata</taxon>
        <taxon>Oligohymenophorea</taxon>
        <taxon>Peniculida</taxon>
        <taxon>Parameciidae</taxon>
        <taxon>Paramecium</taxon>
    </lineage>
</organism>
<protein>
    <submittedName>
        <fullName evidence="2">Uncharacterized protein</fullName>
    </submittedName>
</protein>
<feature type="compositionally biased region" description="Basic and acidic residues" evidence="1">
    <location>
        <begin position="85"/>
        <end position="102"/>
    </location>
</feature>
<dbReference type="Proteomes" id="UP000692954">
    <property type="component" value="Unassembled WGS sequence"/>
</dbReference>
<reference evidence="2" key="1">
    <citation type="submission" date="2021-01" db="EMBL/GenBank/DDBJ databases">
        <authorList>
            <consortium name="Genoscope - CEA"/>
            <person name="William W."/>
        </authorList>
    </citation>
    <scope>NUCLEOTIDE SEQUENCE</scope>
</reference>
<feature type="region of interest" description="Disordered" evidence="1">
    <location>
        <begin position="64"/>
        <end position="102"/>
    </location>
</feature>
<feature type="region of interest" description="Disordered" evidence="1">
    <location>
        <begin position="130"/>
        <end position="149"/>
    </location>
</feature>
<name>A0A8S1MVH2_9CILI</name>